<dbReference type="GeneID" id="20813151"/>
<dbReference type="RefSeq" id="XP_009836299.1">
    <property type="nucleotide sequence ID" value="XM_009837997.1"/>
</dbReference>
<protein>
    <submittedName>
        <fullName evidence="2">Uncharacterized protein</fullName>
    </submittedName>
</protein>
<evidence type="ECO:0000256" key="1">
    <source>
        <dbReference type="SAM" id="MobiDB-lite"/>
    </source>
</evidence>
<sequence length="485" mass="53082">MAGVVATSHAKKGSTVDAGLVLPLPVELDEGEDPTEVIVETILTLGAHILFEKYLNASVVPYTCKWVTRSLDELLAVVTMQTRCDFVLPSWDAVPTAIPLDNLARAMVPVTPVHASRYTMVLSALDSHGSTAGVDDECCIEVRPSKADSAAVNKSTDNKHAMSQNPIPRPLPDHIGRLVLSIDDDDDKDARRFEADRRRKLLQVLDEASQQDQQQKAQPPPSRPTTCPTSPRKQRRISASAPPILKPVEHSPAPGAVQVGFAVYDVQYIDGRVHKRPVSTAGCKHQPRQVKNSVADSSRRQKGDGRTMSPTPEVPAVTNMPIPRVDYTPCIYGNVLHDLVLVPGVTMSSCATTTSTTSARNKPHASSATMSMLVSATMSTLESSIGRLDDLVAATMTSPSSHSRVRGEQNKSPVLYRICVFNINPRSTDRPCRSRRQDRVRHLIWQRTAANTTGGIHREMNRFSGFRCLHPKQTCCGRPVDHLHS</sequence>
<organism evidence="2">
    <name type="scientific">Aphanomyces astaci</name>
    <name type="common">Crayfish plague agent</name>
    <dbReference type="NCBI Taxonomy" id="112090"/>
    <lineage>
        <taxon>Eukaryota</taxon>
        <taxon>Sar</taxon>
        <taxon>Stramenopiles</taxon>
        <taxon>Oomycota</taxon>
        <taxon>Saprolegniomycetes</taxon>
        <taxon>Saprolegniales</taxon>
        <taxon>Verrucalvaceae</taxon>
        <taxon>Aphanomyces</taxon>
    </lineage>
</organism>
<feature type="region of interest" description="Disordered" evidence="1">
    <location>
        <begin position="277"/>
        <end position="317"/>
    </location>
</feature>
<dbReference type="VEuPathDB" id="FungiDB:H257_11155"/>
<gene>
    <name evidence="2" type="ORF">H257_11155</name>
</gene>
<accession>W4G3B3</accession>
<dbReference type="AlphaFoldDB" id="W4G3B3"/>
<evidence type="ECO:0000313" key="2">
    <source>
        <dbReference type="EMBL" id="ETV74192.1"/>
    </source>
</evidence>
<reference evidence="2" key="1">
    <citation type="submission" date="2013-12" db="EMBL/GenBank/DDBJ databases">
        <title>The Genome Sequence of Aphanomyces astaci APO3.</title>
        <authorList>
            <consortium name="The Broad Institute Genomics Platform"/>
            <person name="Russ C."/>
            <person name="Tyler B."/>
            <person name="van West P."/>
            <person name="Dieguez-Uribeondo J."/>
            <person name="Young S.K."/>
            <person name="Zeng Q."/>
            <person name="Gargeya S."/>
            <person name="Fitzgerald M."/>
            <person name="Abouelleil A."/>
            <person name="Alvarado L."/>
            <person name="Chapman S.B."/>
            <person name="Gainer-Dewar J."/>
            <person name="Goldberg J."/>
            <person name="Griggs A."/>
            <person name="Gujja S."/>
            <person name="Hansen M."/>
            <person name="Howarth C."/>
            <person name="Imamovic A."/>
            <person name="Ireland A."/>
            <person name="Larimer J."/>
            <person name="McCowan C."/>
            <person name="Murphy C."/>
            <person name="Pearson M."/>
            <person name="Poon T.W."/>
            <person name="Priest M."/>
            <person name="Roberts A."/>
            <person name="Saif S."/>
            <person name="Shea T."/>
            <person name="Sykes S."/>
            <person name="Wortman J."/>
            <person name="Nusbaum C."/>
            <person name="Birren B."/>
        </authorList>
    </citation>
    <scope>NUCLEOTIDE SEQUENCE [LARGE SCALE GENOMIC DNA]</scope>
    <source>
        <strain evidence="2">APO3</strain>
    </source>
</reference>
<feature type="region of interest" description="Disordered" evidence="1">
    <location>
        <begin position="146"/>
        <end position="174"/>
    </location>
</feature>
<dbReference type="EMBL" id="KI913145">
    <property type="protein sequence ID" value="ETV74192.1"/>
    <property type="molecule type" value="Genomic_DNA"/>
</dbReference>
<proteinExistence type="predicted"/>
<feature type="region of interest" description="Disordered" evidence="1">
    <location>
        <begin position="205"/>
        <end position="251"/>
    </location>
</feature>
<dbReference type="OrthoDB" id="10583792at2759"/>
<name>W4G3B3_APHAT</name>